<evidence type="ECO:0000313" key="1">
    <source>
        <dbReference type="EMBL" id="RRD02611.1"/>
    </source>
</evidence>
<accession>A0A3P1SZI3</accession>
<protein>
    <submittedName>
        <fullName evidence="1">Uncharacterized protein</fullName>
    </submittedName>
</protein>
<name>A0A3P1SZI3_9ACTN</name>
<evidence type="ECO:0000313" key="2">
    <source>
        <dbReference type="Proteomes" id="UP000280819"/>
    </source>
</evidence>
<dbReference type="Proteomes" id="UP000280819">
    <property type="component" value="Unassembled WGS sequence"/>
</dbReference>
<gene>
    <name evidence="1" type="ORF">EII34_15720</name>
</gene>
<dbReference type="EMBL" id="RQZG01000047">
    <property type="protein sequence ID" value="RRD02611.1"/>
    <property type="molecule type" value="Genomic_DNA"/>
</dbReference>
<sequence>MNHLPFHTAHHWITQLAQLPHPITINEIARVATELSWTPTDRSAAFTYGKPESFLIQVSYNRESEEIFAVTFPLFATKIDNIKERVLAADFYKKYIEQASKAWGAPTDHATSSTATIWRLHDKAYAMIYLRPKKIIASFERHDPNDL</sequence>
<comment type="caution">
    <text evidence="1">The sequence shown here is derived from an EMBL/GenBank/DDBJ whole genome shotgun (WGS) entry which is preliminary data.</text>
</comment>
<dbReference type="AlphaFoldDB" id="A0A3P1SZI3"/>
<organism evidence="1 2">
    <name type="scientific">Arachnia propionica</name>
    <dbReference type="NCBI Taxonomy" id="1750"/>
    <lineage>
        <taxon>Bacteria</taxon>
        <taxon>Bacillati</taxon>
        <taxon>Actinomycetota</taxon>
        <taxon>Actinomycetes</taxon>
        <taxon>Propionibacteriales</taxon>
        <taxon>Propionibacteriaceae</taxon>
        <taxon>Arachnia</taxon>
    </lineage>
</organism>
<dbReference type="Pfam" id="PF19818">
    <property type="entry name" value="DUF6301"/>
    <property type="match status" value="1"/>
</dbReference>
<dbReference type="InterPro" id="IPR046268">
    <property type="entry name" value="DUF6301"/>
</dbReference>
<dbReference type="OrthoDB" id="3735993at2"/>
<proteinExistence type="predicted"/>
<reference evidence="1 2" key="1">
    <citation type="submission" date="2018-11" db="EMBL/GenBank/DDBJ databases">
        <title>Genomes From Bacteria Associated with the Canine Oral Cavity: a Test Case for Automated Genome-Based Taxonomic Assignment.</title>
        <authorList>
            <person name="Coil D.A."/>
            <person name="Jospin G."/>
            <person name="Darling A.E."/>
            <person name="Wallis C."/>
            <person name="Davis I.J."/>
            <person name="Harris S."/>
            <person name="Eisen J.A."/>
            <person name="Holcombe L.J."/>
            <person name="O'Flynn C."/>
        </authorList>
    </citation>
    <scope>NUCLEOTIDE SEQUENCE [LARGE SCALE GENOMIC DNA]</scope>
    <source>
        <strain evidence="1 2">OH887_COT-365</strain>
    </source>
</reference>
<dbReference type="RefSeq" id="WP_124846108.1">
    <property type="nucleotide sequence ID" value="NZ_RQZG01000047.1"/>
</dbReference>